<keyword evidence="1" id="KW-0472">Membrane</keyword>
<dbReference type="Proteomes" id="UP000243778">
    <property type="component" value="Unassembled WGS sequence"/>
</dbReference>
<gene>
    <name evidence="2" type="ORF">DI599_11555</name>
    <name evidence="3" type="ORF">SAMN05216287_1982</name>
</gene>
<dbReference type="RefSeq" id="WP_090227195.1">
    <property type="nucleotide sequence ID" value="NZ_CAURGU010000001.1"/>
</dbReference>
<dbReference type="Proteomes" id="UP000249198">
    <property type="component" value="Unassembled WGS sequence"/>
</dbReference>
<evidence type="ECO:0000256" key="1">
    <source>
        <dbReference type="SAM" id="Phobius"/>
    </source>
</evidence>
<proteinExistence type="predicted"/>
<dbReference type="EMBL" id="FNNU01000002">
    <property type="protein sequence ID" value="SDW94722.1"/>
    <property type="molecule type" value="Genomic_DNA"/>
</dbReference>
<reference evidence="4" key="2">
    <citation type="submission" date="2016-10" db="EMBL/GenBank/DDBJ databases">
        <authorList>
            <person name="Varghese N."/>
            <person name="Submissions S."/>
        </authorList>
    </citation>
    <scope>NUCLEOTIDE SEQUENCE [LARGE SCALE GENOMIC DNA]</scope>
    <source>
        <strain evidence="4">NRRL B-59562</strain>
    </source>
</reference>
<reference evidence="3" key="1">
    <citation type="submission" date="2016-10" db="EMBL/GenBank/DDBJ databases">
        <authorList>
            <person name="de Groot N.N."/>
        </authorList>
    </citation>
    <scope>NUCLEOTIDE SEQUENCE [LARGE SCALE GENOMIC DNA]</scope>
    <source>
        <strain evidence="3">NRRL B-59562</strain>
    </source>
</reference>
<keyword evidence="4" id="KW-1185">Reference proteome</keyword>
<accession>A0A2W5D0C6</accession>
<protein>
    <submittedName>
        <fullName evidence="2">Uncharacterized protein</fullName>
    </submittedName>
</protein>
<reference evidence="2 5" key="3">
    <citation type="submission" date="2017-08" db="EMBL/GenBank/DDBJ databases">
        <title>Infants hospitalized years apart are colonized by the same room-sourced microbial strains.</title>
        <authorList>
            <person name="Brooks B."/>
            <person name="Olm M.R."/>
            <person name="Firek B.A."/>
            <person name="Baker R."/>
            <person name="Thomas B.C."/>
            <person name="Morowitz M.J."/>
            <person name="Banfield J.F."/>
        </authorList>
    </citation>
    <scope>NUCLEOTIDE SEQUENCE [LARGE SCALE GENOMIC DNA]</scope>
    <source>
        <strain evidence="2">S2_009_000_R2_77</strain>
    </source>
</reference>
<keyword evidence="1" id="KW-1133">Transmembrane helix</keyword>
<dbReference type="STRING" id="1007099.SAMN05216287_1982"/>
<dbReference type="EMBL" id="QFOH01000012">
    <property type="protein sequence ID" value="PZP23833.1"/>
    <property type="molecule type" value="Genomic_DNA"/>
</dbReference>
<evidence type="ECO:0000313" key="5">
    <source>
        <dbReference type="Proteomes" id="UP000249198"/>
    </source>
</evidence>
<keyword evidence="1" id="KW-0812">Transmembrane</keyword>
<name>A0A2W5D0C6_9PSED</name>
<dbReference type="OrthoDB" id="8611964at2"/>
<evidence type="ECO:0000313" key="3">
    <source>
        <dbReference type="EMBL" id="SDW94722.1"/>
    </source>
</evidence>
<feature type="transmembrane region" description="Helical" evidence="1">
    <location>
        <begin position="50"/>
        <end position="70"/>
    </location>
</feature>
<evidence type="ECO:0000313" key="2">
    <source>
        <dbReference type="EMBL" id="PZP23833.1"/>
    </source>
</evidence>
<evidence type="ECO:0000313" key="4">
    <source>
        <dbReference type="Proteomes" id="UP000243778"/>
    </source>
</evidence>
<organism evidence="2 5">
    <name type="scientific">Pseudomonas kuykendallii</name>
    <dbReference type="NCBI Taxonomy" id="1007099"/>
    <lineage>
        <taxon>Bacteria</taxon>
        <taxon>Pseudomonadati</taxon>
        <taxon>Pseudomonadota</taxon>
        <taxon>Gammaproteobacteria</taxon>
        <taxon>Pseudomonadales</taxon>
        <taxon>Pseudomonadaceae</taxon>
        <taxon>Pseudomonas</taxon>
    </lineage>
</organism>
<sequence length="78" mass="9342">MTTLAWLSWHALTATFWLWILCWGGARVVEGWTSFWLIHWMAPSWNAEQIRLYALCILVFQAIWFLIGLFKPELRLFI</sequence>
<accession>A0A1H2XP60</accession>
<dbReference type="AlphaFoldDB" id="A0A2W5D0C6"/>